<dbReference type="STRING" id="984486.A0A1E3QQV0"/>
<dbReference type="SUPFAM" id="SSF111331">
    <property type="entry name" value="NAD kinase/diacylglycerol kinase-like"/>
    <property type="match status" value="1"/>
</dbReference>
<gene>
    <name evidence="6" type="ORF">BABINDRAFT_161655</name>
</gene>
<evidence type="ECO:0000313" key="6">
    <source>
        <dbReference type="EMBL" id="ODQ80008.1"/>
    </source>
</evidence>
<keyword evidence="2" id="KW-0547">Nucleotide-binding</keyword>
<dbReference type="InterPro" id="IPR045540">
    <property type="entry name" value="YegS/DAGK_C"/>
</dbReference>
<name>A0A1E3QQV0_9ASCO</name>
<dbReference type="EMBL" id="KV454431">
    <property type="protein sequence ID" value="ODQ80008.1"/>
    <property type="molecule type" value="Genomic_DNA"/>
</dbReference>
<dbReference type="GO" id="GO:0046512">
    <property type="term" value="P:sphingosine biosynthetic process"/>
    <property type="evidence" value="ECO:0007669"/>
    <property type="project" value="TreeGrafter"/>
</dbReference>
<dbReference type="Proteomes" id="UP000094336">
    <property type="component" value="Unassembled WGS sequence"/>
</dbReference>
<sequence>MSRSASNDRLLGLSRLSARAQLGDNAVILASPNQNLPEPTIGCITCFDSDSFASLEILYADILWAECLAADDSDISPQVELTYVGSELRVYKCVLSIDTLPGSKDAATQILARAYRHEMHRKRFLVIINPHGGQGNAENLYNEQCKPLLQAAHVSVDVIKTTYQGHATAIVADLPLSQYDVIVCASGDGIPHEVVNGMRSRKDYVAAFNRWTVAQLPCGSGNAMAASCLGTVRPGAATLALLKAQERRVDLMGVSQAGQPPKLSFLSQTYGVIACSDICTEFLRFMGAVRFDLGVLYQVVRRSKFPCEISIKYACETKEGVSEFYSQRKGENPEDVDVSSKNFQLRFPDVEAPVPEDWTVVDPQVTANLGIFYSGKMPYVADGVQFFPAALPDDGTIDIVVTDARDPFTKTAAYLTRVGSGGHFDFSEVHYAKAEAFRLTPRLRDSVISVDGENFPFQALQVEVLKGVCKTLLKDGEFAETRNL</sequence>
<evidence type="ECO:0000256" key="4">
    <source>
        <dbReference type="ARBA" id="ARBA00022840"/>
    </source>
</evidence>
<keyword evidence="4" id="KW-0067">ATP-binding</keyword>
<dbReference type="GO" id="GO:0016020">
    <property type="term" value="C:membrane"/>
    <property type="evidence" value="ECO:0007669"/>
    <property type="project" value="TreeGrafter"/>
</dbReference>
<dbReference type="InterPro" id="IPR001206">
    <property type="entry name" value="Diacylglycerol_kinase_cat_dom"/>
</dbReference>
<dbReference type="Gene3D" id="3.40.50.10330">
    <property type="entry name" value="Probable inorganic polyphosphate/atp-NAD kinase, domain 1"/>
    <property type="match status" value="1"/>
</dbReference>
<evidence type="ECO:0000256" key="3">
    <source>
        <dbReference type="ARBA" id="ARBA00022777"/>
    </source>
</evidence>
<dbReference type="Gene3D" id="2.60.200.40">
    <property type="match status" value="1"/>
</dbReference>
<keyword evidence="7" id="KW-1185">Reference proteome</keyword>
<accession>A0A1E3QQV0</accession>
<dbReference type="PROSITE" id="PS50146">
    <property type="entry name" value="DAGK"/>
    <property type="match status" value="1"/>
</dbReference>
<dbReference type="PANTHER" id="PTHR12358">
    <property type="entry name" value="SPHINGOSINE KINASE"/>
    <property type="match status" value="1"/>
</dbReference>
<dbReference type="GO" id="GO:0005524">
    <property type="term" value="F:ATP binding"/>
    <property type="evidence" value="ECO:0007669"/>
    <property type="project" value="UniProtKB-KW"/>
</dbReference>
<evidence type="ECO:0000256" key="1">
    <source>
        <dbReference type="ARBA" id="ARBA00022679"/>
    </source>
</evidence>
<evidence type="ECO:0000313" key="7">
    <source>
        <dbReference type="Proteomes" id="UP000094336"/>
    </source>
</evidence>
<dbReference type="RefSeq" id="XP_018985336.1">
    <property type="nucleotide sequence ID" value="XM_019128935.1"/>
</dbReference>
<evidence type="ECO:0000256" key="2">
    <source>
        <dbReference type="ARBA" id="ARBA00022741"/>
    </source>
</evidence>
<protein>
    <recommendedName>
        <fullName evidence="5">DAGKc domain-containing protein</fullName>
    </recommendedName>
</protein>
<keyword evidence="1" id="KW-0808">Transferase</keyword>
<dbReference type="SMART" id="SM00046">
    <property type="entry name" value="DAGKc"/>
    <property type="match status" value="1"/>
</dbReference>
<dbReference type="GO" id="GO:0005737">
    <property type="term" value="C:cytoplasm"/>
    <property type="evidence" value="ECO:0007669"/>
    <property type="project" value="TreeGrafter"/>
</dbReference>
<dbReference type="Pfam" id="PF19279">
    <property type="entry name" value="YegS_C"/>
    <property type="match status" value="1"/>
</dbReference>
<dbReference type="InterPro" id="IPR050187">
    <property type="entry name" value="Lipid_Phosphate_FormReg"/>
</dbReference>
<dbReference type="GeneID" id="30146788"/>
<dbReference type="InterPro" id="IPR016064">
    <property type="entry name" value="NAD/diacylglycerol_kinase_sf"/>
</dbReference>
<dbReference type="OrthoDB" id="3853857at2759"/>
<feature type="domain" description="DAGKc" evidence="5">
    <location>
        <begin position="119"/>
        <end position="258"/>
    </location>
</feature>
<keyword evidence="3" id="KW-0418">Kinase</keyword>
<dbReference type="InterPro" id="IPR017438">
    <property type="entry name" value="ATP-NAD_kinase_N"/>
</dbReference>
<proteinExistence type="predicted"/>
<dbReference type="Pfam" id="PF00781">
    <property type="entry name" value="DAGK_cat"/>
    <property type="match status" value="1"/>
</dbReference>
<dbReference type="GO" id="GO:0001727">
    <property type="term" value="F:lipid kinase activity"/>
    <property type="evidence" value="ECO:0007669"/>
    <property type="project" value="TreeGrafter"/>
</dbReference>
<organism evidence="6 7">
    <name type="scientific">Babjeviella inositovora NRRL Y-12698</name>
    <dbReference type="NCBI Taxonomy" id="984486"/>
    <lineage>
        <taxon>Eukaryota</taxon>
        <taxon>Fungi</taxon>
        <taxon>Dikarya</taxon>
        <taxon>Ascomycota</taxon>
        <taxon>Saccharomycotina</taxon>
        <taxon>Pichiomycetes</taxon>
        <taxon>Serinales incertae sedis</taxon>
        <taxon>Babjeviella</taxon>
    </lineage>
</organism>
<dbReference type="AlphaFoldDB" id="A0A1E3QQV0"/>
<reference evidence="7" key="1">
    <citation type="submission" date="2016-05" db="EMBL/GenBank/DDBJ databases">
        <title>Comparative genomics of biotechnologically important yeasts.</title>
        <authorList>
            <consortium name="DOE Joint Genome Institute"/>
            <person name="Riley R."/>
            <person name="Haridas S."/>
            <person name="Wolfe K.H."/>
            <person name="Lopes M.R."/>
            <person name="Hittinger C.T."/>
            <person name="Goker M."/>
            <person name="Salamov A."/>
            <person name="Wisecaver J."/>
            <person name="Long T.M."/>
            <person name="Aerts A.L."/>
            <person name="Barry K."/>
            <person name="Choi C."/>
            <person name="Clum A."/>
            <person name="Coughlan A.Y."/>
            <person name="Deshpande S."/>
            <person name="Douglass A.P."/>
            <person name="Hanson S.J."/>
            <person name="Klenk H.-P."/>
            <person name="Labutti K."/>
            <person name="Lapidus A."/>
            <person name="Lindquist E."/>
            <person name="Lipzen A."/>
            <person name="Meier-Kolthoff J.P."/>
            <person name="Ohm R.A."/>
            <person name="Otillar R.P."/>
            <person name="Pangilinan J."/>
            <person name="Peng Y."/>
            <person name="Rokas A."/>
            <person name="Rosa C.A."/>
            <person name="Scheuner C."/>
            <person name="Sibirny A.A."/>
            <person name="Slot J.C."/>
            <person name="Stielow J.B."/>
            <person name="Sun H."/>
            <person name="Kurtzman C.P."/>
            <person name="Blackwell M."/>
            <person name="Grigoriev I.V."/>
            <person name="Jeffries T.W."/>
        </authorList>
    </citation>
    <scope>NUCLEOTIDE SEQUENCE [LARGE SCALE GENOMIC DNA]</scope>
    <source>
        <strain evidence="7">NRRL Y-12698</strain>
    </source>
</reference>
<evidence type="ECO:0000259" key="5">
    <source>
        <dbReference type="PROSITE" id="PS50146"/>
    </source>
</evidence>
<dbReference type="PANTHER" id="PTHR12358:SF31">
    <property type="entry name" value="ACYLGLYCEROL KINASE, MITOCHONDRIAL"/>
    <property type="match status" value="1"/>
</dbReference>